<dbReference type="Gene3D" id="3.40.50.150">
    <property type="entry name" value="Vaccinia Virus protein VP39"/>
    <property type="match status" value="1"/>
</dbReference>
<dbReference type="EMBL" id="NEDP02005575">
    <property type="protein sequence ID" value="OWF37981.1"/>
    <property type="molecule type" value="Genomic_DNA"/>
</dbReference>
<keyword evidence="1" id="KW-0812">Transmembrane</keyword>
<dbReference type="Pfam" id="PF05050">
    <property type="entry name" value="Methyltransf_21"/>
    <property type="match status" value="1"/>
</dbReference>
<dbReference type="SUPFAM" id="SSF53335">
    <property type="entry name" value="S-adenosyl-L-methionine-dependent methyltransferases"/>
    <property type="match status" value="1"/>
</dbReference>
<reference evidence="3 4" key="1">
    <citation type="journal article" date="2017" name="Nat. Ecol. Evol.">
        <title>Scallop genome provides insights into evolution of bilaterian karyotype and development.</title>
        <authorList>
            <person name="Wang S."/>
            <person name="Zhang J."/>
            <person name="Jiao W."/>
            <person name="Li J."/>
            <person name="Xun X."/>
            <person name="Sun Y."/>
            <person name="Guo X."/>
            <person name="Huan P."/>
            <person name="Dong B."/>
            <person name="Zhang L."/>
            <person name="Hu X."/>
            <person name="Sun X."/>
            <person name="Wang J."/>
            <person name="Zhao C."/>
            <person name="Wang Y."/>
            <person name="Wang D."/>
            <person name="Huang X."/>
            <person name="Wang R."/>
            <person name="Lv J."/>
            <person name="Li Y."/>
            <person name="Zhang Z."/>
            <person name="Liu B."/>
            <person name="Lu W."/>
            <person name="Hui Y."/>
            <person name="Liang J."/>
            <person name="Zhou Z."/>
            <person name="Hou R."/>
            <person name="Li X."/>
            <person name="Liu Y."/>
            <person name="Li H."/>
            <person name="Ning X."/>
            <person name="Lin Y."/>
            <person name="Zhao L."/>
            <person name="Xing Q."/>
            <person name="Dou J."/>
            <person name="Li Y."/>
            <person name="Mao J."/>
            <person name="Guo H."/>
            <person name="Dou H."/>
            <person name="Li T."/>
            <person name="Mu C."/>
            <person name="Jiang W."/>
            <person name="Fu Q."/>
            <person name="Fu X."/>
            <person name="Miao Y."/>
            <person name="Liu J."/>
            <person name="Yu Q."/>
            <person name="Li R."/>
            <person name="Liao H."/>
            <person name="Li X."/>
            <person name="Kong Y."/>
            <person name="Jiang Z."/>
            <person name="Chourrout D."/>
            <person name="Li R."/>
            <person name="Bao Z."/>
        </authorList>
    </citation>
    <scope>NUCLEOTIDE SEQUENCE [LARGE SCALE GENOMIC DNA]</scope>
    <source>
        <strain evidence="3 4">PY_sf001</strain>
    </source>
</reference>
<evidence type="ECO:0000259" key="2">
    <source>
        <dbReference type="Pfam" id="PF05050"/>
    </source>
</evidence>
<gene>
    <name evidence="3" type="ORF">KP79_PYT14301</name>
</gene>
<dbReference type="PANTHER" id="PTHR34203:SF15">
    <property type="entry name" value="SLL1173 PROTEIN"/>
    <property type="match status" value="1"/>
</dbReference>
<dbReference type="OrthoDB" id="411251at2759"/>
<keyword evidence="4" id="KW-1185">Reference proteome</keyword>
<organism evidence="3 4">
    <name type="scientific">Mizuhopecten yessoensis</name>
    <name type="common">Japanese scallop</name>
    <name type="synonym">Patinopecten yessoensis</name>
    <dbReference type="NCBI Taxonomy" id="6573"/>
    <lineage>
        <taxon>Eukaryota</taxon>
        <taxon>Metazoa</taxon>
        <taxon>Spiralia</taxon>
        <taxon>Lophotrochozoa</taxon>
        <taxon>Mollusca</taxon>
        <taxon>Bivalvia</taxon>
        <taxon>Autobranchia</taxon>
        <taxon>Pteriomorphia</taxon>
        <taxon>Pectinida</taxon>
        <taxon>Pectinoidea</taxon>
        <taxon>Pectinidae</taxon>
        <taxon>Mizuhopecten</taxon>
    </lineage>
</organism>
<dbReference type="Proteomes" id="UP000242188">
    <property type="component" value="Unassembled WGS sequence"/>
</dbReference>
<sequence length="326" mass="37035">MKRRRAKLRIVVGITFVLLISSMVLYYSLFYKPIASVCRRNFRKYPHSVYTMSNGEWTQNSGVCGECPDFWNATLVSPAGKTPMFIHNPQFDEEISATLKRKHAYEPETAVVLFDLLKNEPEANFIDIGANIGVHTLPIAQYGRKVISVEALHFNIEPLCASVDVGNLHDRVTIVHNAMTNRRGIVTLGADDGNLGGTFVDVDSKHVKALKGGRIHGNWLNPVNTVTFDDLLDLPVISDFSKVLVKIDIEGSEYKALQKSKLFFQRTTVIGVFMEWEFHRKMRSGEDIIRYMENANFVPYFPSKAKTILNTRNSSTWPYDVMWLPK</sequence>
<evidence type="ECO:0000256" key="1">
    <source>
        <dbReference type="SAM" id="Phobius"/>
    </source>
</evidence>
<keyword evidence="1" id="KW-1133">Transmembrane helix</keyword>
<dbReference type="AlphaFoldDB" id="A0A210PNB8"/>
<accession>A0A210PNB8</accession>
<dbReference type="NCBIfam" id="TIGR01444">
    <property type="entry name" value="fkbM_fam"/>
    <property type="match status" value="1"/>
</dbReference>
<keyword evidence="1" id="KW-0472">Membrane</keyword>
<feature type="domain" description="Methyltransferase FkbM" evidence="2">
    <location>
        <begin position="127"/>
        <end position="298"/>
    </location>
</feature>
<name>A0A210PNB8_MIZYE</name>
<dbReference type="PANTHER" id="PTHR34203">
    <property type="entry name" value="METHYLTRANSFERASE, FKBM FAMILY PROTEIN"/>
    <property type="match status" value="1"/>
</dbReference>
<dbReference type="InterPro" id="IPR029063">
    <property type="entry name" value="SAM-dependent_MTases_sf"/>
</dbReference>
<evidence type="ECO:0000313" key="4">
    <source>
        <dbReference type="Proteomes" id="UP000242188"/>
    </source>
</evidence>
<dbReference type="InterPro" id="IPR006342">
    <property type="entry name" value="FkbM_mtfrase"/>
</dbReference>
<proteinExistence type="predicted"/>
<protein>
    <recommendedName>
        <fullName evidence="2">Methyltransferase FkbM domain-containing protein</fullName>
    </recommendedName>
</protein>
<dbReference type="InterPro" id="IPR052514">
    <property type="entry name" value="SAM-dependent_MTase"/>
</dbReference>
<evidence type="ECO:0000313" key="3">
    <source>
        <dbReference type="EMBL" id="OWF37981.1"/>
    </source>
</evidence>
<comment type="caution">
    <text evidence="3">The sequence shown here is derived from an EMBL/GenBank/DDBJ whole genome shotgun (WGS) entry which is preliminary data.</text>
</comment>
<feature type="transmembrane region" description="Helical" evidence="1">
    <location>
        <begin position="12"/>
        <end position="31"/>
    </location>
</feature>